<protein>
    <recommendedName>
        <fullName evidence="1">DUF2382 domain-containing protein</fullName>
    </recommendedName>
</protein>
<keyword evidence="3" id="KW-1185">Reference proteome</keyword>
<proteinExistence type="predicted"/>
<evidence type="ECO:0000259" key="1">
    <source>
        <dbReference type="Pfam" id="PF09557"/>
    </source>
</evidence>
<accession>A0A2K8ZBN7</accession>
<name>A0A2K8ZBN7_9BACT</name>
<dbReference type="OrthoDB" id="5569583at2"/>
<gene>
    <name evidence="2" type="ORF">CWM47_12880</name>
</gene>
<dbReference type="EMBL" id="CP025096">
    <property type="protein sequence ID" value="AUD07287.1"/>
    <property type="molecule type" value="Genomic_DNA"/>
</dbReference>
<dbReference type="Proteomes" id="UP000232883">
    <property type="component" value="Chromosome"/>
</dbReference>
<evidence type="ECO:0000313" key="3">
    <source>
        <dbReference type="Proteomes" id="UP000232883"/>
    </source>
</evidence>
<sequence>MEQTHRIAVIQEQVQVNKKVIETGVVTIAKRVHEDKQIVDLPVVREEITVERVAINQYVETSPSVRYEGETMIIPVLQEVFVKRLLLVEEVHVIRHRVQTSEPQEVILRKEEVVIDRRPVTADLHETS</sequence>
<dbReference type="AlphaFoldDB" id="A0A2K8ZBN7"/>
<evidence type="ECO:0000313" key="2">
    <source>
        <dbReference type="EMBL" id="AUD07287.1"/>
    </source>
</evidence>
<organism evidence="2 3">
    <name type="scientific">Spirosoma pollinicola</name>
    <dbReference type="NCBI Taxonomy" id="2057025"/>
    <lineage>
        <taxon>Bacteria</taxon>
        <taxon>Pseudomonadati</taxon>
        <taxon>Bacteroidota</taxon>
        <taxon>Cytophagia</taxon>
        <taxon>Cytophagales</taxon>
        <taxon>Cytophagaceae</taxon>
        <taxon>Spirosoma</taxon>
    </lineage>
</organism>
<reference evidence="2 3" key="1">
    <citation type="submission" date="2017-11" db="EMBL/GenBank/DDBJ databases">
        <title>Taxonomic description and genome sequences of Spirosoma HA7 sp. nov., isolated from pollen microhabitat of Corylus avellana.</title>
        <authorList>
            <person name="Ambika Manirajan B."/>
            <person name="Suarez C."/>
            <person name="Ratering S."/>
            <person name="Geissler-Plaum R."/>
            <person name="Cardinale M."/>
            <person name="Sylvia S."/>
        </authorList>
    </citation>
    <scope>NUCLEOTIDE SEQUENCE [LARGE SCALE GENOMIC DNA]</scope>
    <source>
        <strain evidence="2 3">HA7</strain>
    </source>
</reference>
<dbReference type="InterPro" id="IPR019060">
    <property type="entry name" value="DUF2382"/>
</dbReference>
<feature type="domain" description="DUF2382" evidence="1">
    <location>
        <begin position="8"/>
        <end position="115"/>
    </location>
</feature>
<dbReference type="Pfam" id="PF09557">
    <property type="entry name" value="DUF2382"/>
    <property type="match status" value="1"/>
</dbReference>
<dbReference type="KEGG" id="spir:CWM47_12880"/>